<feature type="signal peptide" evidence="10">
    <location>
        <begin position="1"/>
        <end position="28"/>
    </location>
</feature>
<evidence type="ECO:0000256" key="10">
    <source>
        <dbReference type="SAM" id="SignalP"/>
    </source>
</evidence>
<evidence type="ECO:0000256" key="6">
    <source>
        <dbReference type="ARBA" id="ARBA00023136"/>
    </source>
</evidence>
<keyword evidence="7" id="KW-0325">Glycoprotein</keyword>
<dbReference type="GO" id="GO:0005886">
    <property type="term" value="C:plasma membrane"/>
    <property type="evidence" value="ECO:0007669"/>
    <property type="project" value="UniProtKB-ARBA"/>
</dbReference>
<keyword evidence="4" id="KW-0130">Cell adhesion</keyword>
<organism evidence="11 12">
    <name type="scientific">Leptobrachium leishanense</name>
    <name type="common">Leishan spiny toad</name>
    <dbReference type="NCBI Taxonomy" id="445787"/>
    <lineage>
        <taxon>Eukaryota</taxon>
        <taxon>Metazoa</taxon>
        <taxon>Chordata</taxon>
        <taxon>Craniata</taxon>
        <taxon>Vertebrata</taxon>
        <taxon>Euteleostomi</taxon>
        <taxon>Amphibia</taxon>
        <taxon>Batrachia</taxon>
        <taxon>Anura</taxon>
        <taxon>Pelobatoidea</taxon>
        <taxon>Megophryidae</taxon>
        <taxon>Leptobrachium</taxon>
    </lineage>
</organism>
<feature type="transmembrane region" description="Helical" evidence="9">
    <location>
        <begin position="273"/>
        <end position="293"/>
    </location>
</feature>
<evidence type="ECO:0000256" key="2">
    <source>
        <dbReference type="ARBA" id="ARBA00022692"/>
    </source>
</evidence>
<dbReference type="Proteomes" id="UP000694569">
    <property type="component" value="Unplaced"/>
</dbReference>
<dbReference type="InterPro" id="IPR013836">
    <property type="entry name" value="CD34/Podocalyxin"/>
</dbReference>
<keyword evidence="6 9" id="KW-0472">Membrane</keyword>
<evidence type="ECO:0000256" key="3">
    <source>
        <dbReference type="ARBA" id="ARBA00022729"/>
    </source>
</evidence>
<reference evidence="11" key="2">
    <citation type="submission" date="2025-09" db="UniProtKB">
        <authorList>
            <consortium name="Ensembl"/>
        </authorList>
    </citation>
    <scope>IDENTIFICATION</scope>
</reference>
<accession>A0A8C5MKJ3</accession>
<dbReference type="InterPro" id="IPR008083">
    <property type="entry name" value="CD34"/>
</dbReference>
<dbReference type="AlphaFoldDB" id="A0A8C5MKJ3"/>
<feature type="region of interest" description="Disordered" evidence="8">
    <location>
        <begin position="322"/>
        <end position="366"/>
    </location>
</feature>
<keyword evidence="5 9" id="KW-1133">Transmembrane helix</keyword>
<evidence type="ECO:0000256" key="9">
    <source>
        <dbReference type="SAM" id="Phobius"/>
    </source>
</evidence>
<evidence type="ECO:0000256" key="7">
    <source>
        <dbReference type="ARBA" id="ARBA00023180"/>
    </source>
</evidence>
<feature type="chain" id="PRO_5034071011" evidence="10">
    <location>
        <begin position="29"/>
        <end position="366"/>
    </location>
</feature>
<reference evidence="11" key="1">
    <citation type="submission" date="2025-08" db="UniProtKB">
        <authorList>
            <consortium name="Ensembl"/>
        </authorList>
    </citation>
    <scope>IDENTIFICATION</scope>
</reference>
<dbReference type="Pfam" id="PF06365">
    <property type="entry name" value="CD34_antigen"/>
    <property type="match status" value="1"/>
</dbReference>
<sequence>MMLSCRLSTGNRWQVFCCLLSILVLLDASDITSTSIATTPNPITTSGVTTQTQSTNAIVTSPMTTNANSVTNPTTKGANPITSTIAVNTTQNNMSSTISTTPLHNSTTVLSQSSQSTHSQETLNVTTILATSLSENATTTQVPIVTTQSPTSSLLLTTREKQKQFHITCGALKDQTLSSEVVSFEYQEKVKCEELQGEQKQKLQSILCNVNHCNVTLYTSEVNPQSILWIPDASQVQALKYILLSQDKTSSESGLPLKWGFVSDHQTRSQKTMIALITCGILIAILILAGYFLSNTRRWSPGRQRLGEDPYYIETDSQGNTLVSVSTNDQNKPNSGSQENGKGQAITPSATNGHSTKKQAVSDTEL</sequence>
<evidence type="ECO:0000313" key="12">
    <source>
        <dbReference type="Proteomes" id="UP000694569"/>
    </source>
</evidence>
<dbReference type="GO" id="GO:0007160">
    <property type="term" value="P:cell-matrix adhesion"/>
    <property type="evidence" value="ECO:0007669"/>
    <property type="project" value="TreeGrafter"/>
</dbReference>
<evidence type="ECO:0000313" key="11">
    <source>
        <dbReference type="Ensembl" id="ENSLLEP00000015116.1"/>
    </source>
</evidence>
<dbReference type="PANTHER" id="PTHR16677">
    <property type="entry name" value="HEMATOPOIETIC PROGENITOR CELL ANTIGEN CD34"/>
    <property type="match status" value="1"/>
</dbReference>
<dbReference type="PANTHER" id="PTHR16677:SF1">
    <property type="entry name" value="HEMATOPOIETIC PROGENITOR CELL ANTIGEN CD34"/>
    <property type="match status" value="1"/>
</dbReference>
<keyword evidence="12" id="KW-1185">Reference proteome</keyword>
<keyword evidence="2 9" id="KW-0812">Transmembrane</keyword>
<evidence type="ECO:0000256" key="4">
    <source>
        <dbReference type="ARBA" id="ARBA00022889"/>
    </source>
</evidence>
<evidence type="ECO:0000256" key="1">
    <source>
        <dbReference type="ARBA" id="ARBA00004479"/>
    </source>
</evidence>
<protein>
    <submittedName>
        <fullName evidence="11">CD34 molecule</fullName>
    </submittedName>
</protein>
<comment type="subcellular location">
    <subcellularLocation>
        <location evidence="1">Membrane</location>
        <topology evidence="1">Single-pass type I membrane protein</topology>
    </subcellularLocation>
</comment>
<keyword evidence="3 10" id="KW-0732">Signal</keyword>
<evidence type="ECO:0000256" key="8">
    <source>
        <dbReference type="SAM" id="MobiDB-lite"/>
    </source>
</evidence>
<evidence type="ECO:0000256" key="5">
    <source>
        <dbReference type="ARBA" id="ARBA00022989"/>
    </source>
</evidence>
<dbReference type="OrthoDB" id="8945512at2759"/>
<proteinExistence type="predicted"/>
<dbReference type="GeneTree" id="ENSGT00390000008414"/>
<dbReference type="PRINTS" id="PR01700">
    <property type="entry name" value="CD34ANTIGEN"/>
</dbReference>
<name>A0A8C5MKJ3_9ANUR</name>
<dbReference type="Ensembl" id="ENSLLET00000015699.1">
    <property type="protein sequence ID" value="ENSLLEP00000015116.1"/>
    <property type="gene ID" value="ENSLLEG00000009587.1"/>
</dbReference>